<name>A0AA38IMW8_9CUCU</name>
<evidence type="ECO:0000256" key="1">
    <source>
        <dbReference type="ARBA" id="ARBA00007611"/>
    </source>
</evidence>
<evidence type="ECO:0000256" key="2">
    <source>
        <dbReference type="ARBA" id="ARBA00022690"/>
    </source>
</evidence>
<keyword evidence="3" id="KW-0722">Serine protease inhibitor</keyword>
<evidence type="ECO:0000256" key="4">
    <source>
        <dbReference type="ARBA" id="ARBA00023157"/>
    </source>
</evidence>
<organism evidence="7 8">
    <name type="scientific">Zophobas morio</name>
    <dbReference type="NCBI Taxonomy" id="2755281"/>
    <lineage>
        <taxon>Eukaryota</taxon>
        <taxon>Metazoa</taxon>
        <taxon>Ecdysozoa</taxon>
        <taxon>Arthropoda</taxon>
        <taxon>Hexapoda</taxon>
        <taxon>Insecta</taxon>
        <taxon>Pterygota</taxon>
        <taxon>Neoptera</taxon>
        <taxon>Endopterygota</taxon>
        <taxon>Coleoptera</taxon>
        <taxon>Polyphaga</taxon>
        <taxon>Cucujiformia</taxon>
        <taxon>Tenebrionidae</taxon>
        <taxon>Zophobas</taxon>
    </lineage>
</organism>
<evidence type="ECO:0000259" key="6">
    <source>
        <dbReference type="Pfam" id="PF01826"/>
    </source>
</evidence>
<dbReference type="SUPFAM" id="SSF57567">
    <property type="entry name" value="Serine protease inhibitors"/>
    <property type="match status" value="3"/>
</dbReference>
<dbReference type="PANTHER" id="PTHR23259">
    <property type="entry name" value="RIDDLE"/>
    <property type="match status" value="1"/>
</dbReference>
<evidence type="ECO:0000256" key="3">
    <source>
        <dbReference type="ARBA" id="ARBA00022900"/>
    </source>
</evidence>
<dbReference type="Proteomes" id="UP001168821">
    <property type="component" value="Unassembled WGS sequence"/>
</dbReference>
<comment type="caution">
    <text evidence="7">The sequence shown here is derived from an EMBL/GenBank/DDBJ whole genome shotgun (WGS) entry which is preliminary data.</text>
</comment>
<protein>
    <recommendedName>
        <fullName evidence="6">TIL domain-containing protein</fullName>
    </recommendedName>
</protein>
<feature type="domain" description="TIL" evidence="6">
    <location>
        <begin position="84"/>
        <end position="138"/>
    </location>
</feature>
<reference evidence="7" key="1">
    <citation type="journal article" date="2023" name="G3 (Bethesda)">
        <title>Whole genome assemblies of Zophobas morio and Tenebrio molitor.</title>
        <authorList>
            <person name="Kaur S."/>
            <person name="Stinson S.A."/>
            <person name="diCenzo G.C."/>
        </authorList>
    </citation>
    <scope>NUCLEOTIDE SEQUENCE</scope>
    <source>
        <strain evidence="7">QUZm001</strain>
    </source>
</reference>
<keyword evidence="4" id="KW-1015">Disulfide bond</keyword>
<evidence type="ECO:0000313" key="7">
    <source>
        <dbReference type="EMBL" id="KAJ3659790.1"/>
    </source>
</evidence>
<gene>
    <name evidence="7" type="ORF">Zmor_011461</name>
</gene>
<dbReference type="Gene3D" id="2.10.25.10">
    <property type="entry name" value="Laminin"/>
    <property type="match status" value="3"/>
</dbReference>
<dbReference type="FunFam" id="2.10.25.10:FF:000055">
    <property type="entry name" value="alpha-tectorin isoform X1"/>
    <property type="match status" value="1"/>
</dbReference>
<evidence type="ECO:0000313" key="8">
    <source>
        <dbReference type="Proteomes" id="UP001168821"/>
    </source>
</evidence>
<feature type="domain" description="TIL" evidence="6">
    <location>
        <begin position="145"/>
        <end position="197"/>
    </location>
</feature>
<sequence>MFSFIISTLLLLGATSGLRFPICAENEEYLDCGTECPQTCLEIFEPRQCSDVCVEGCFCKEGFVRAGESGPCVPRASCKNVPQCAANEIYTKCAPLCPPTCEETEPKPCLDKCLDGCVCKEGYIRSATGGACVPVDTCDIDVCTKSNQVYKDCGTPCPGTCEQPLRVCERRCVPGCFCQEGYVLEPETQECIKLQNCPNRFF</sequence>
<keyword evidence="8" id="KW-1185">Reference proteome</keyword>
<feature type="domain" description="TIL" evidence="6">
    <location>
        <begin position="23"/>
        <end position="78"/>
    </location>
</feature>
<keyword evidence="5" id="KW-0732">Signal</keyword>
<dbReference type="EMBL" id="JALNTZ010000003">
    <property type="protein sequence ID" value="KAJ3659790.1"/>
    <property type="molecule type" value="Genomic_DNA"/>
</dbReference>
<evidence type="ECO:0000256" key="5">
    <source>
        <dbReference type="SAM" id="SignalP"/>
    </source>
</evidence>
<dbReference type="Pfam" id="PF01826">
    <property type="entry name" value="TIL"/>
    <property type="match status" value="3"/>
</dbReference>
<dbReference type="GO" id="GO:0004867">
    <property type="term" value="F:serine-type endopeptidase inhibitor activity"/>
    <property type="evidence" value="ECO:0007669"/>
    <property type="project" value="UniProtKB-KW"/>
</dbReference>
<keyword evidence="2" id="KW-0646">Protease inhibitor</keyword>
<dbReference type="CDD" id="cd19941">
    <property type="entry name" value="TIL"/>
    <property type="match status" value="3"/>
</dbReference>
<dbReference type="PANTHER" id="PTHR23259:SF70">
    <property type="entry name" value="ACCESSORY GLAND PROTEIN ACP62F-RELATED"/>
    <property type="match status" value="1"/>
</dbReference>
<dbReference type="AlphaFoldDB" id="A0AA38IMW8"/>
<comment type="similarity">
    <text evidence="1">Belongs to the serine protease inhibitor-like (TIL domain-containing) family.</text>
</comment>
<dbReference type="InterPro" id="IPR036084">
    <property type="entry name" value="Ser_inhib-like_sf"/>
</dbReference>
<proteinExistence type="inferred from homology"/>
<feature type="chain" id="PRO_5041442814" description="TIL domain-containing protein" evidence="5">
    <location>
        <begin position="18"/>
        <end position="202"/>
    </location>
</feature>
<dbReference type="InterPro" id="IPR051368">
    <property type="entry name" value="SerProtInhib-TIL_Domain"/>
</dbReference>
<dbReference type="InterPro" id="IPR002919">
    <property type="entry name" value="TIL_dom"/>
</dbReference>
<feature type="signal peptide" evidence="5">
    <location>
        <begin position="1"/>
        <end position="17"/>
    </location>
</feature>
<accession>A0AA38IMW8</accession>